<protein>
    <submittedName>
        <fullName evidence="1">Peptidase C26</fullName>
    </submittedName>
</protein>
<evidence type="ECO:0000313" key="2">
    <source>
        <dbReference type="Proteomes" id="UP000053260"/>
    </source>
</evidence>
<name>A0A117S002_9ACTN</name>
<dbReference type="GO" id="GO:0006598">
    <property type="term" value="P:polyamine catabolic process"/>
    <property type="evidence" value="ECO:0007669"/>
    <property type="project" value="TreeGrafter"/>
</dbReference>
<dbReference type="GO" id="GO:0033969">
    <property type="term" value="F:gamma-glutamyl-gamma-aminobutyrate hydrolase activity"/>
    <property type="evidence" value="ECO:0007669"/>
    <property type="project" value="TreeGrafter"/>
</dbReference>
<dbReference type="PANTHER" id="PTHR43235">
    <property type="entry name" value="GLUTAMINE AMIDOTRANSFERASE PB2B2.05-RELATED"/>
    <property type="match status" value="1"/>
</dbReference>
<organism evidence="1 2">
    <name type="scientific">Streptomyces dysideae</name>
    <dbReference type="NCBI Taxonomy" id="909626"/>
    <lineage>
        <taxon>Bacteria</taxon>
        <taxon>Bacillati</taxon>
        <taxon>Actinomycetota</taxon>
        <taxon>Actinomycetes</taxon>
        <taxon>Kitasatosporales</taxon>
        <taxon>Streptomycetaceae</taxon>
        <taxon>Streptomyces</taxon>
    </lineage>
</organism>
<dbReference type="Pfam" id="PF07722">
    <property type="entry name" value="Peptidase_C26"/>
    <property type="match status" value="1"/>
</dbReference>
<dbReference type="SUPFAM" id="SSF52317">
    <property type="entry name" value="Class I glutamine amidotransferase-like"/>
    <property type="match status" value="1"/>
</dbReference>
<dbReference type="InterPro" id="IPR029062">
    <property type="entry name" value="Class_I_gatase-like"/>
</dbReference>
<dbReference type="AlphaFoldDB" id="A0A117S002"/>
<reference evidence="1 2" key="1">
    <citation type="submission" date="2015-10" db="EMBL/GenBank/DDBJ databases">
        <title>Draft genome sequence of Streptomyces sp. RV15, isolated from a marine sponge.</title>
        <authorList>
            <person name="Ruckert C."/>
            <person name="Abdelmohsen U.R."/>
            <person name="Winkler A."/>
            <person name="Hentschel U."/>
            <person name="Kalinowski J."/>
            <person name="Kampfer P."/>
            <person name="Glaeser S."/>
        </authorList>
    </citation>
    <scope>NUCLEOTIDE SEQUENCE [LARGE SCALE GENOMIC DNA]</scope>
    <source>
        <strain evidence="1 2">RV15</strain>
    </source>
</reference>
<dbReference type="STRING" id="909626.AQJ91_27175"/>
<gene>
    <name evidence="1" type="ORF">AQJ91_27175</name>
</gene>
<evidence type="ECO:0000313" key="1">
    <source>
        <dbReference type="EMBL" id="KUO18079.1"/>
    </source>
</evidence>
<accession>A0A117S002</accession>
<dbReference type="RefSeq" id="WP_067026726.1">
    <property type="nucleotide sequence ID" value="NZ_KQ949093.1"/>
</dbReference>
<dbReference type="CDD" id="cd01745">
    <property type="entry name" value="GATase1_2"/>
    <property type="match status" value="1"/>
</dbReference>
<dbReference type="OrthoDB" id="9813383at2"/>
<dbReference type="Proteomes" id="UP000053260">
    <property type="component" value="Unassembled WGS sequence"/>
</dbReference>
<dbReference type="PROSITE" id="PS51273">
    <property type="entry name" value="GATASE_TYPE_1"/>
    <property type="match status" value="1"/>
</dbReference>
<dbReference type="InterPro" id="IPR011697">
    <property type="entry name" value="Peptidase_C26"/>
</dbReference>
<comment type="caution">
    <text evidence="1">The sequence shown here is derived from an EMBL/GenBank/DDBJ whole genome shotgun (WGS) entry which is preliminary data.</text>
</comment>
<dbReference type="GO" id="GO:0005829">
    <property type="term" value="C:cytosol"/>
    <property type="evidence" value="ECO:0007669"/>
    <property type="project" value="TreeGrafter"/>
</dbReference>
<dbReference type="PANTHER" id="PTHR43235:SF1">
    <property type="entry name" value="GLUTAMINE AMIDOTRANSFERASE PB2B2.05-RELATED"/>
    <property type="match status" value="1"/>
</dbReference>
<dbReference type="Gene3D" id="3.40.50.880">
    <property type="match status" value="1"/>
</dbReference>
<keyword evidence="2" id="KW-1185">Reference proteome</keyword>
<dbReference type="EMBL" id="LMXB01000068">
    <property type="protein sequence ID" value="KUO18079.1"/>
    <property type="molecule type" value="Genomic_DNA"/>
</dbReference>
<proteinExistence type="predicted"/>
<sequence>MTRPLIAIPARFSATASALRYAAEVNARALVEAVWRAGGEPVSIHPSDPDEADVAARLARFDGVLLPGGGDIAPYRYGATGTHDRVYDVDDLQDAFDIEVARRALESGIPLLAICRGLQVVNVALGGSLHQDMGGPDGAHRHLLHPVTIAPGSRTAQAVGAEKAEASCYHHQQVDRLGHGLSVTATAVDGTIEALELPGARSWFTAVQWHPEDTAHSDPAQQNLFDTLVRHAHSG</sequence>
<dbReference type="InterPro" id="IPR044668">
    <property type="entry name" value="PuuD-like"/>
</dbReference>